<protein>
    <submittedName>
        <fullName evidence="1">Uncharacterized protein</fullName>
    </submittedName>
</protein>
<evidence type="ECO:0000313" key="2">
    <source>
        <dbReference type="Proteomes" id="UP001157502"/>
    </source>
</evidence>
<sequence length="198" mass="21917">MVLDQQTLILRLIQPSQQNAAEYAIEDGLLPPDGPSLQRLETDLLKAEFKVKLINHLSIVGGSNLKDAAWRVMGHTISNSLAKTMNWRGINGKTSLASRRLKDVFIAAVRKTPKCSTATERDIEAAMKKWLQLAPDSEGGRRDGVMFQLPKGGDPDNPLLRPTVASKGSIVLWCEKRTTTSNTVCIQCFYLALVLHKH</sequence>
<comment type="caution">
    <text evidence="1">The sequence shown here is derived from an EMBL/GenBank/DDBJ whole genome shotgun (WGS) entry which is preliminary data.</text>
</comment>
<evidence type="ECO:0000313" key="1">
    <source>
        <dbReference type="EMBL" id="KAJ8011808.1"/>
    </source>
</evidence>
<keyword evidence="2" id="KW-1185">Reference proteome</keyword>
<name>A0ACC2H7G3_DALPE</name>
<reference evidence="1" key="1">
    <citation type="submission" date="2021-05" db="EMBL/GenBank/DDBJ databases">
        <authorList>
            <person name="Pan Q."/>
            <person name="Jouanno E."/>
            <person name="Zahm M."/>
            <person name="Klopp C."/>
            <person name="Cabau C."/>
            <person name="Louis A."/>
            <person name="Berthelot C."/>
            <person name="Parey E."/>
            <person name="Roest Crollius H."/>
            <person name="Montfort J."/>
            <person name="Robinson-Rechavi M."/>
            <person name="Bouchez O."/>
            <person name="Lampietro C."/>
            <person name="Lopez Roques C."/>
            <person name="Donnadieu C."/>
            <person name="Postlethwait J."/>
            <person name="Bobe J."/>
            <person name="Dillon D."/>
            <person name="Chandos A."/>
            <person name="von Hippel F."/>
            <person name="Guiguen Y."/>
        </authorList>
    </citation>
    <scope>NUCLEOTIDE SEQUENCE</scope>
    <source>
        <strain evidence="1">YG-Jan2019</strain>
    </source>
</reference>
<proteinExistence type="predicted"/>
<accession>A0ACC2H7G3</accession>
<dbReference type="Proteomes" id="UP001157502">
    <property type="component" value="Chromosome 5"/>
</dbReference>
<dbReference type="EMBL" id="CM055732">
    <property type="protein sequence ID" value="KAJ8011808.1"/>
    <property type="molecule type" value="Genomic_DNA"/>
</dbReference>
<organism evidence="1 2">
    <name type="scientific">Dallia pectoralis</name>
    <name type="common">Alaska blackfish</name>
    <dbReference type="NCBI Taxonomy" id="75939"/>
    <lineage>
        <taxon>Eukaryota</taxon>
        <taxon>Metazoa</taxon>
        <taxon>Chordata</taxon>
        <taxon>Craniata</taxon>
        <taxon>Vertebrata</taxon>
        <taxon>Euteleostomi</taxon>
        <taxon>Actinopterygii</taxon>
        <taxon>Neopterygii</taxon>
        <taxon>Teleostei</taxon>
        <taxon>Protacanthopterygii</taxon>
        <taxon>Esociformes</taxon>
        <taxon>Umbridae</taxon>
        <taxon>Dallia</taxon>
    </lineage>
</organism>
<gene>
    <name evidence="1" type="ORF">DPEC_G00062090</name>
</gene>